<dbReference type="Proteomes" id="UP001177023">
    <property type="component" value="Unassembled WGS sequence"/>
</dbReference>
<gene>
    <name evidence="1" type="ORF">MSPICULIGERA_LOCUS7110</name>
</gene>
<evidence type="ECO:0000313" key="1">
    <source>
        <dbReference type="EMBL" id="CAJ0568594.1"/>
    </source>
</evidence>
<comment type="caution">
    <text evidence="1">The sequence shown here is derived from an EMBL/GenBank/DDBJ whole genome shotgun (WGS) entry which is preliminary data.</text>
</comment>
<reference evidence="1" key="1">
    <citation type="submission" date="2023-06" db="EMBL/GenBank/DDBJ databases">
        <authorList>
            <person name="Delattre M."/>
        </authorList>
    </citation>
    <scope>NUCLEOTIDE SEQUENCE</scope>
    <source>
        <strain evidence="1">AF72</strain>
    </source>
</reference>
<sequence length="193" mass="21719">MIVRIQGPCRAMMVSSSFRRLCLSRHQANSDPESKNQTDPGSFDDFVDTLKASTATKHQTFAEMFRHSKFAQLGDFDGRMVTGKIVHRVADDLYIDVGLKFNAVCKAPAQDGDDYTVGSRVLLRLHAYELSERFLGSKKDLTLLEADATLVRLCDSRRGSIKATKQLQKIRLRGAGPLFRFPKQQLAKLQQIQ</sequence>
<feature type="non-terminal residue" evidence="1">
    <location>
        <position position="193"/>
    </location>
</feature>
<dbReference type="PANTHER" id="PTHR13447:SF2">
    <property type="entry name" value="SMALL RIBOSOMAL SUBUNIT PROTEIN BS1M"/>
    <property type="match status" value="1"/>
</dbReference>
<accession>A0AA36CHQ4</accession>
<dbReference type="EMBL" id="CATQJA010001768">
    <property type="protein sequence ID" value="CAJ0568594.1"/>
    <property type="molecule type" value="Genomic_DNA"/>
</dbReference>
<keyword evidence="2" id="KW-1185">Reference proteome</keyword>
<evidence type="ECO:0008006" key="3">
    <source>
        <dbReference type="Google" id="ProtNLM"/>
    </source>
</evidence>
<dbReference type="PANTHER" id="PTHR13447">
    <property type="entry name" value="MITOCHONDRIAL 28S RIBOSOMAL PROTEIN S28"/>
    <property type="match status" value="1"/>
</dbReference>
<name>A0AA36CHQ4_9BILA</name>
<organism evidence="1 2">
    <name type="scientific">Mesorhabditis spiculigera</name>
    <dbReference type="NCBI Taxonomy" id="96644"/>
    <lineage>
        <taxon>Eukaryota</taxon>
        <taxon>Metazoa</taxon>
        <taxon>Ecdysozoa</taxon>
        <taxon>Nematoda</taxon>
        <taxon>Chromadorea</taxon>
        <taxon>Rhabditida</taxon>
        <taxon>Rhabditina</taxon>
        <taxon>Rhabditomorpha</taxon>
        <taxon>Rhabditoidea</taxon>
        <taxon>Rhabditidae</taxon>
        <taxon>Mesorhabditinae</taxon>
        <taxon>Mesorhabditis</taxon>
    </lineage>
</organism>
<dbReference type="AlphaFoldDB" id="A0AA36CHQ4"/>
<dbReference type="InterPro" id="IPR019375">
    <property type="entry name" value="Ribosomal_bS1m"/>
</dbReference>
<evidence type="ECO:0000313" key="2">
    <source>
        <dbReference type="Proteomes" id="UP001177023"/>
    </source>
</evidence>
<dbReference type="GO" id="GO:0005763">
    <property type="term" value="C:mitochondrial small ribosomal subunit"/>
    <property type="evidence" value="ECO:0007669"/>
    <property type="project" value="TreeGrafter"/>
</dbReference>
<dbReference type="Pfam" id="PF10246">
    <property type="entry name" value="MRP-S35"/>
    <property type="match status" value="1"/>
</dbReference>
<protein>
    <recommendedName>
        <fullName evidence="3">Mitochondrial ribosomal protein S28</fullName>
    </recommendedName>
</protein>
<proteinExistence type="predicted"/>